<dbReference type="PANTHER" id="PTHR31126:SF72">
    <property type="entry name" value="DUAL SPECIFICITY PROTEIN PHOSPHATASE TPBA"/>
    <property type="match status" value="1"/>
</dbReference>
<reference evidence="4" key="2">
    <citation type="journal article" date="2023" name="MicrobiologyOpen">
        <title>Genomics of the tumorigenes clade of the family Rhizobiaceae and description of Rhizobium rhododendri sp. nov.</title>
        <authorList>
            <person name="Kuzmanovic N."/>
            <person name="diCenzo G.C."/>
            <person name="Bunk B."/>
            <person name="Sproeer C."/>
            <person name="Fruehling A."/>
            <person name="Neumann-Schaal M."/>
            <person name="Overmann J."/>
            <person name="Smalla K."/>
        </authorList>
    </citation>
    <scope>NUCLEOTIDE SEQUENCE</scope>
    <source>
        <strain evidence="4">Rho-6.2</strain>
        <plasmid evidence="4">pTi6.2</plasmid>
    </source>
</reference>
<reference evidence="4" key="1">
    <citation type="journal article" date="2019" name="Phytopathology">
        <title>A Novel Group of Rhizobium tumorigenes-Like Agrobacteria Associated with Crown Gall Disease of Rhododendron and Blueberry.</title>
        <authorList>
            <person name="Kuzmanovic N."/>
            <person name="Behrens P."/>
            <person name="Idczak E."/>
            <person name="Wagner S."/>
            <person name="Gotz M."/>
            <person name="Sproer C."/>
            <person name="Bunk B."/>
            <person name="Overmann J."/>
            <person name="Smalla K."/>
        </authorList>
    </citation>
    <scope>NUCLEOTIDE SEQUENCE</scope>
    <source>
        <strain evidence="4">Rho-6.2</strain>
    </source>
</reference>
<dbReference type="InterPro" id="IPR029021">
    <property type="entry name" value="Prot-tyrosine_phosphatase-like"/>
</dbReference>
<evidence type="ECO:0000256" key="1">
    <source>
        <dbReference type="ARBA" id="ARBA00009580"/>
    </source>
</evidence>
<keyword evidence="5" id="KW-1185">Reference proteome</keyword>
<dbReference type="InterPro" id="IPR000387">
    <property type="entry name" value="Tyr_Pase_dom"/>
</dbReference>
<dbReference type="RefSeq" id="WP_142832143.1">
    <property type="nucleotide sequence ID" value="NZ_CP117269.1"/>
</dbReference>
<comment type="similarity">
    <text evidence="1">Belongs to the protein-tyrosine phosphatase family.</text>
</comment>
<organism evidence="4 5">
    <name type="scientific">Rhizobium rhododendri</name>
    <dbReference type="NCBI Taxonomy" id="2506430"/>
    <lineage>
        <taxon>Bacteria</taxon>
        <taxon>Pseudomonadati</taxon>
        <taxon>Pseudomonadota</taxon>
        <taxon>Alphaproteobacteria</taxon>
        <taxon>Hyphomicrobiales</taxon>
        <taxon>Rhizobiaceae</taxon>
        <taxon>Rhizobium/Agrobacterium group</taxon>
        <taxon>Rhizobium</taxon>
    </lineage>
</organism>
<accession>A0ABY8IRE5</accession>
<dbReference type="InterPro" id="IPR016130">
    <property type="entry name" value="Tyr_Pase_AS"/>
</dbReference>
<dbReference type="EMBL" id="CP117269">
    <property type="protein sequence ID" value="WFS26322.1"/>
    <property type="molecule type" value="Genomic_DNA"/>
</dbReference>
<dbReference type="PROSITE" id="PS00383">
    <property type="entry name" value="TYR_PHOSPHATASE_1"/>
    <property type="match status" value="1"/>
</dbReference>
<gene>
    <name evidence="4" type="ORF">PR018_25190</name>
</gene>
<geneLocation type="plasmid" evidence="4 5">
    <name>pTi6.2</name>
</geneLocation>
<feature type="chain" id="PRO_5045387335" evidence="2">
    <location>
        <begin position="24"/>
        <end position="207"/>
    </location>
</feature>
<evidence type="ECO:0000256" key="2">
    <source>
        <dbReference type="SAM" id="SignalP"/>
    </source>
</evidence>
<evidence type="ECO:0000313" key="5">
    <source>
        <dbReference type="Proteomes" id="UP000318939"/>
    </source>
</evidence>
<proteinExistence type="inferred from homology"/>
<dbReference type="CDD" id="cd14529">
    <property type="entry name" value="TpbA-like"/>
    <property type="match status" value="1"/>
</dbReference>
<sequence length="207" mass="22584">MKFFSKRLKKAFAVSGLSALAVAASLGGYAWALQLTGNFHTVIPGELYRSAQPSPQQLAEYVQKNGIKTVINLRGEDEAAKWYGSELAEANRLGVQHIDFRMSSSHELSPDQADRLVAIMRSAPKPILVHCNSGADRTGLVSVIYSQQIAGVDEETAERQLSFYYGHVGLQTVSPTYAMDSSWTKLEKHFGVKEQVLAPPSSKPVSG</sequence>
<feature type="domain" description="Tyrosine specific protein phosphatases" evidence="3">
    <location>
        <begin position="126"/>
        <end position="145"/>
    </location>
</feature>
<dbReference type="Pfam" id="PF13350">
    <property type="entry name" value="Y_phosphatase3"/>
    <property type="match status" value="1"/>
</dbReference>
<dbReference type="Proteomes" id="UP000318939">
    <property type="component" value="Plasmid pTi6.2"/>
</dbReference>
<dbReference type="Gene3D" id="3.90.190.10">
    <property type="entry name" value="Protein tyrosine phosphatase superfamily"/>
    <property type="match status" value="1"/>
</dbReference>
<protein>
    <submittedName>
        <fullName evidence="4">Dual specificity protein phosphatase family protein</fullName>
    </submittedName>
</protein>
<evidence type="ECO:0000313" key="4">
    <source>
        <dbReference type="EMBL" id="WFS26322.1"/>
    </source>
</evidence>
<dbReference type="InterPro" id="IPR026893">
    <property type="entry name" value="Tyr/Ser_Pase_IphP-type"/>
</dbReference>
<dbReference type="SUPFAM" id="SSF52799">
    <property type="entry name" value="(Phosphotyrosine protein) phosphatases II"/>
    <property type="match status" value="1"/>
</dbReference>
<name>A0ABY8IRE5_9HYPH</name>
<keyword evidence="4" id="KW-0614">Plasmid</keyword>
<keyword evidence="2" id="KW-0732">Signal</keyword>
<dbReference type="PROSITE" id="PS50056">
    <property type="entry name" value="TYR_PHOSPHATASE_2"/>
    <property type="match status" value="1"/>
</dbReference>
<dbReference type="PANTHER" id="PTHR31126">
    <property type="entry name" value="TYROSINE-PROTEIN PHOSPHATASE"/>
    <property type="match status" value="1"/>
</dbReference>
<feature type="signal peptide" evidence="2">
    <location>
        <begin position="1"/>
        <end position="23"/>
    </location>
</feature>
<evidence type="ECO:0000259" key="3">
    <source>
        <dbReference type="PROSITE" id="PS50056"/>
    </source>
</evidence>